<dbReference type="InterPro" id="IPR023395">
    <property type="entry name" value="MCP_dom_sf"/>
</dbReference>
<protein>
    <submittedName>
        <fullName evidence="4">Uncharacterized protein</fullName>
    </submittedName>
</protein>
<keyword evidence="2" id="KW-0812">Transmembrane</keyword>
<evidence type="ECO:0000256" key="3">
    <source>
        <dbReference type="ARBA" id="ARBA00023136"/>
    </source>
</evidence>
<evidence type="ECO:0000256" key="2">
    <source>
        <dbReference type="ARBA" id="ARBA00022692"/>
    </source>
</evidence>
<evidence type="ECO:0000313" key="4">
    <source>
        <dbReference type="EMBL" id="MCD7467670.1"/>
    </source>
</evidence>
<proteinExistence type="predicted"/>
<dbReference type="EMBL" id="JACEIK010001255">
    <property type="protein sequence ID" value="MCD7467670.1"/>
    <property type="molecule type" value="Genomic_DNA"/>
</dbReference>
<evidence type="ECO:0000256" key="1">
    <source>
        <dbReference type="ARBA" id="ARBA00004370"/>
    </source>
</evidence>
<comment type="subcellular location">
    <subcellularLocation>
        <location evidence="1">Membrane</location>
    </subcellularLocation>
</comment>
<sequence>MNELLKNPIFATHAVVAAGSVTLATAISYPLDSLKVLVQVWKLMWDQVAVNNSQVLMSSTGLELCQEVQACIVVWGGLTPGRSLGLGARFELFMKYLQLFTKAESEDKYVYVSMRLIGEELLLGAVESTSSSPFELIKLRAQLLVLQRFSSSLAAAASHGFDTAKSRSQCIVLPKFVSLEEVSSNGNCPGRDLRDGPESILQIGISYIVAWDCGWHGVGYLVVVGGYLLAIDRLLSK</sequence>
<name>A0ABS8T9J3_DATST</name>
<organism evidence="4 5">
    <name type="scientific">Datura stramonium</name>
    <name type="common">Jimsonweed</name>
    <name type="synonym">Common thornapple</name>
    <dbReference type="NCBI Taxonomy" id="4076"/>
    <lineage>
        <taxon>Eukaryota</taxon>
        <taxon>Viridiplantae</taxon>
        <taxon>Streptophyta</taxon>
        <taxon>Embryophyta</taxon>
        <taxon>Tracheophyta</taxon>
        <taxon>Spermatophyta</taxon>
        <taxon>Magnoliopsida</taxon>
        <taxon>eudicotyledons</taxon>
        <taxon>Gunneridae</taxon>
        <taxon>Pentapetalae</taxon>
        <taxon>asterids</taxon>
        <taxon>lamiids</taxon>
        <taxon>Solanales</taxon>
        <taxon>Solanaceae</taxon>
        <taxon>Solanoideae</taxon>
        <taxon>Datureae</taxon>
        <taxon>Datura</taxon>
    </lineage>
</organism>
<dbReference type="Proteomes" id="UP000823775">
    <property type="component" value="Unassembled WGS sequence"/>
</dbReference>
<reference evidence="4 5" key="1">
    <citation type="journal article" date="2021" name="BMC Genomics">
        <title>Datura genome reveals duplications of psychoactive alkaloid biosynthetic genes and high mutation rate following tissue culture.</title>
        <authorList>
            <person name="Rajewski A."/>
            <person name="Carter-House D."/>
            <person name="Stajich J."/>
            <person name="Litt A."/>
        </authorList>
    </citation>
    <scope>NUCLEOTIDE SEQUENCE [LARGE SCALE GENOMIC DNA]</scope>
    <source>
        <strain evidence="4">AR-01</strain>
    </source>
</reference>
<keyword evidence="5" id="KW-1185">Reference proteome</keyword>
<comment type="caution">
    <text evidence="4">The sequence shown here is derived from an EMBL/GenBank/DDBJ whole genome shotgun (WGS) entry which is preliminary data.</text>
</comment>
<keyword evidence="3" id="KW-0472">Membrane</keyword>
<gene>
    <name evidence="4" type="ORF">HAX54_005222</name>
</gene>
<evidence type="ECO:0000313" key="5">
    <source>
        <dbReference type="Proteomes" id="UP000823775"/>
    </source>
</evidence>
<dbReference type="SUPFAM" id="SSF103506">
    <property type="entry name" value="Mitochondrial carrier"/>
    <property type="match status" value="1"/>
</dbReference>
<accession>A0ABS8T9J3</accession>